<sequence>MDCTQIYLDRFEEIKLLSRLAESDSRLGGDVIKANAITRSGLVLLCGYFEGFVREMCKEFVETINDSSIAAKDLPLITLSEHSVYCLEKFKKKNVNKFDELINGLASGKSVSLDSEKLSATNANPTVDTIERIFEAFDMPNILDVITMEDYSFSSMYNYDSQLTEKIKSTVKVAVGEDSSKELSILEEIERKWAPKKKRRRVGYLNEIDELLKKRNRIAHGEGFEVVTYNELYNTTNIIIRLCNSLVAKLEAKISELTT</sequence>
<dbReference type="RefSeq" id="WP_327617867.1">
    <property type="nucleotide sequence ID" value="NZ_JAYWTM010000006.1"/>
</dbReference>
<dbReference type="Pfam" id="PF18735">
    <property type="entry name" value="HEPN_RiboL-PSP"/>
    <property type="match status" value="1"/>
</dbReference>
<gene>
    <name evidence="2" type="ORF">VSX58_09725</name>
</gene>
<evidence type="ECO:0000259" key="1">
    <source>
        <dbReference type="Pfam" id="PF18735"/>
    </source>
</evidence>
<evidence type="ECO:0000313" key="3">
    <source>
        <dbReference type="Proteomes" id="UP001309705"/>
    </source>
</evidence>
<feature type="domain" description="RiboL-PSP-HEPN" evidence="1">
    <location>
        <begin position="7"/>
        <end position="251"/>
    </location>
</feature>
<dbReference type="InterPro" id="IPR041519">
    <property type="entry name" value="HEPN_RiboL-PSP"/>
</dbReference>
<comment type="caution">
    <text evidence="2">The sequence shown here is derived from an EMBL/GenBank/DDBJ whole genome shotgun (WGS) entry which is preliminary data.</text>
</comment>
<evidence type="ECO:0000313" key="2">
    <source>
        <dbReference type="EMBL" id="MEC5342875.1"/>
    </source>
</evidence>
<dbReference type="EMBL" id="JAYWTM010000006">
    <property type="protein sequence ID" value="MEC5342875.1"/>
    <property type="molecule type" value="Genomic_DNA"/>
</dbReference>
<accession>A0ABU6JQN7</accession>
<name>A0ABU6JQN7_9GAMM</name>
<keyword evidence="3" id="KW-1185">Reference proteome</keyword>
<organism evidence="2 3">
    <name type="scientific">Brenneria populi</name>
    <dbReference type="NCBI Taxonomy" id="1505588"/>
    <lineage>
        <taxon>Bacteria</taxon>
        <taxon>Pseudomonadati</taxon>
        <taxon>Pseudomonadota</taxon>
        <taxon>Gammaproteobacteria</taxon>
        <taxon>Enterobacterales</taxon>
        <taxon>Pectobacteriaceae</taxon>
        <taxon>Brenneria</taxon>
    </lineage>
</organism>
<protein>
    <submittedName>
        <fullName evidence="2">MAE_28990/MAE_18760 family HEPN-like nuclease</fullName>
    </submittedName>
</protein>
<dbReference type="Proteomes" id="UP001309705">
    <property type="component" value="Unassembled WGS sequence"/>
</dbReference>
<reference evidence="2 3" key="1">
    <citation type="journal article" date="2017" name="Int. J. Syst. Evol. Microbiol.">
        <title>Brenneria populi subsp. brevivirga subsp. nov. isolated from symptomatic bark of Populus x euramericana canker, and description of Brenneria populi subsp. populi subsp. nov.</title>
        <authorList>
            <person name="Zheng M.H."/>
            <person name="Piao C.G."/>
            <person name="Xue H."/>
            <person name="Guo M.W."/>
            <person name="Li Y."/>
        </authorList>
    </citation>
    <scope>NUCLEOTIDE SEQUENCE [LARGE SCALE GENOMIC DNA]</scope>
    <source>
        <strain evidence="2 3">D9-5</strain>
    </source>
</reference>
<proteinExistence type="predicted"/>